<dbReference type="STRING" id="35608.A0A2U1Q8R4"/>
<dbReference type="PROSITE" id="PS50222">
    <property type="entry name" value="EF_HAND_2"/>
    <property type="match status" value="3"/>
</dbReference>
<keyword evidence="3" id="KW-0106">Calcium</keyword>
<gene>
    <name evidence="5" type="ORF">CTI12_AA060810</name>
</gene>
<keyword evidence="6" id="KW-1185">Reference proteome</keyword>
<sequence length="205" mass="23238">MEEVKKVFNRFDTNHDGKISSTELISIMKSLGSDTSEDEVKQMMTKIDTDNDGYITLEEFAGFCKDDTADDGGMKELHEAFELYDLNNNGLISSTELHQILTRWCSPPLSCQKPYHHAWWWVTLRTTREKWDRGAGSPPIKTSLRVNEQNSPCDAADLAAVCIASWLNPCDTMFIAFLLLHNVAKRGRRSNATKQNHNQGSTFSF</sequence>
<dbReference type="EMBL" id="PKPP01000320">
    <property type="protein sequence ID" value="PWA94363.1"/>
    <property type="molecule type" value="Genomic_DNA"/>
</dbReference>
<feature type="domain" description="EF-hand" evidence="4">
    <location>
        <begin position="35"/>
        <end position="70"/>
    </location>
</feature>
<dbReference type="SUPFAM" id="SSF47473">
    <property type="entry name" value="EF-hand"/>
    <property type="match status" value="1"/>
</dbReference>
<feature type="domain" description="EF-hand" evidence="4">
    <location>
        <begin position="72"/>
        <end position="107"/>
    </location>
</feature>
<dbReference type="PROSITE" id="PS00018">
    <property type="entry name" value="EF_HAND_1"/>
    <property type="match status" value="3"/>
</dbReference>
<evidence type="ECO:0000256" key="1">
    <source>
        <dbReference type="ARBA" id="ARBA00022723"/>
    </source>
</evidence>
<dbReference type="GO" id="GO:0043226">
    <property type="term" value="C:organelle"/>
    <property type="evidence" value="ECO:0007669"/>
    <property type="project" value="UniProtKB-ARBA"/>
</dbReference>
<keyword evidence="2" id="KW-0677">Repeat</keyword>
<dbReference type="FunFam" id="1.10.238.10:FF:000178">
    <property type="entry name" value="Calmodulin-2 A"/>
    <property type="match status" value="1"/>
</dbReference>
<dbReference type="CDD" id="cd00051">
    <property type="entry name" value="EFh"/>
    <property type="match status" value="2"/>
</dbReference>
<dbReference type="Proteomes" id="UP000245207">
    <property type="component" value="Unassembled WGS sequence"/>
</dbReference>
<dbReference type="SMART" id="SM00054">
    <property type="entry name" value="EFh"/>
    <property type="match status" value="3"/>
</dbReference>
<dbReference type="Gene3D" id="1.10.238.10">
    <property type="entry name" value="EF-hand"/>
    <property type="match status" value="2"/>
</dbReference>
<protein>
    <submittedName>
        <fullName evidence="5">Calcium-binding allergen Ole e 8</fullName>
    </submittedName>
</protein>
<evidence type="ECO:0000256" key="3">
    <source>
        <dbReference type="ARBA" id="ARBA00022837"/>
    </source>
</evidence>
<reference evidence="5 6" key="1">
    <citation type="journal article" date="2018" name="Mol. Plant">
        <title>The genome of Artemisia annua provides insight into the evolution of Asteraceae family and artemisinin biosynthesis.</title>
        <authorList>
            <person name="Shen Q."/>
            <person name="Zhang L."/>
            <person name="Liao Z."/>
            <person name="Wang S."/>
            <person name="Yan T."/>
            <person name="Shi P."/>
            <person name="Liu M."/>
            <person name="Fu X."/>
            <person name="Pan Q."/>
            <person name="Wang Y."/>
            <person name="Lv Z."/>
            <person name="Lu X."/>
            <person name="Zhang F."/>
            <person name="Jiang W."/>
            <person name="Ma Y."/>
            <person name="Chen M."/>
            <person name="Hao X."/>
            <person name="Li L."/>
            <person name="Tang Y."/>
            <person name="Lv G."/>
            <person name="Zhou Y."/>
            <person name="Sun X."/>
            <person name="Brodelius P.E."/>
            <person name="Rose J.K.C."/>
            <person name="Tang K."/>
        </authorList>
    </citation>
    <scope>NUCLEOTIDE SEQUENCE [LARGE SCALE GENOMIC DNA]</scope>
    <source>
        <strain evidence="6">cv. Huhao1</strain>
        <tissue evidence="5">Leaf</tissue>
    </source>
</reference>
<dbReference type="AlphaFoldDB" id="A0A2U1Q8R4"/>
<evidence type="ECO:0000256" key="2">
    <source>
        <dbReference type="ARBA" id="ARBA00022737"/>
    </source>
</evidence>
<feature type="domain" description="EF-hand" evidence="4">
    <location>
        <begin position="1"/>
        <end position="34"/>
    </location>
</feature>
<dbReference type="Pfam" id="PF13499">
    <property type="entry name" value="EF-hand_7"/>
    <property type="match status" value="1"/>
</dbReference>
<comment type="caution">
    <text evidence="5">The sequence shown here is derived from an EMBL/GenBank/DDBJ whole genome shotgun (WGS) entry which is preliminary data.</text>
</comment>
<dbReference type="PANTHER" id="PTHR10891">
    <property type="entry name" value="EF-HAND CALCIUM-BINDING DOMAIN CONTAINING PROTEIN"/>
    <property type="match status" value="1"/>
</dbReference>
<dbReference type="InterPro" id="IPR011992">
    <property type="entry name" value="EF-hand-dom_pair"/>
</dbReference>
<evidence type="ECO:0000259" key="4">
    <source>
        <dbReference type="PROSITE" id="PS50222"/>
    </source>
</evidence>
<keyword evidence="1" id="KW-0479">Metal-binding</keyword>
<organism evidence="5 6">
    <name type="scientific">Artemisia annua</name>
    <name type="common">Sweet wormwood</name>
    <dbReference type="NCBI Taxonomy" id="35608"/>
    <lineage>
        <taxon>Eukaryota</taxon>
        <taxon>Viridiplantae</taxon>
        <taxon>Streptophyta</taxon>
        <taxon>Embryophyta</taxon>
        <taxon>Tracheophyta</taxon>
        <taxon>Spermatophyta</taxon>
        <taxon>Magnoliopsida</taxon>
        <taxon>eudicotyledons</taxon>
        <taxon>Gunneridae</taxon>
        <taxon>Pentapetalae</taxon>
        <taxon>asterids</taxon>
        <taxon>campanulids</taxon>
        <taxon>Asterales</taxon>
        <taxon>Asteraceae</taxon>
        <taxon>Asteroideae</taxon>
        <taxon>Anthemideae</taxon>
        <taxon>Artemisiinae</taxon>
        <taxon>Artemisia</taxon>
    </lineage>
</organism>
<evidence type="ECO:0000313" key="5">
    <source>
        <dbReference type="EMBL" id="PWA94363.1"/>
    </source>
</evidence>
<evidence type="ECO:0000313" key="6">
    <source>
        <dbReference type="Proteomes" id="UP000245207"/>
    </source>
</evidence>
<dbReference type="Pfam" id="PF13405">
    <property type="entry name" value="EF-hand_6"/>
    <property type="match status" value="1"/>
</dbReference>
<dbReference type="InterPro" id="IPR039647">
    <property type="entry name" value="EF_hand_pair_protein_CML-like"/>
</dbReference>
<proteinExistence type="predicted"/>
<accession>A0A2U1Q8R4</accession>
<dbReference type="GO" id="GO:0005509">
    <property type="term" value="F:calcium ion binding"/>
    <property type="evidence" value="ECO:0007669"/>
    <property type="project" value="InterPro"/>
</dbReference>
<dbReference type="OrthoDB" id="26525at2759"/>
<dbReference type="InterPro" id="IPR018247">
    <property type="entry name" value="EF_Hand_1_Ca_BS"/>
</dbReference>
<dbReference type="InterPro" id="IPR002048">
    <property type="entry name" value="EF_hand_dom"/>
</dbReference>
<name>A0A2U1Q8R4_ARTAN</name>